<dbReference type="SUPFAM" id="SSF56425">
    <property type="entry name" value="Succinate dehydrogenase/fumarate reductase flavoprotein, catalytic domain"/>
    <property type="match status" value="1"/>
</dbReference>
<dbReference type="GO" id="GO:0016491">
    <property type="term" value="F:oxidoreductase activity"/>
    <property type="evidence" value="ECO:0007669"/>
    <property type="project" value="UniProtKB-KW"/>
</dbReference>
<evidence type="ECO:0000259" key="5">
    <source>
        <dbReference type="Pfam" id="PF00890"/>
    </source>
</evidence>
<dbReference type="InterPro" id="IPR050315">
    <property type="entry name" value="FAD-oxidoreductase_2"/>
</dbReference>
<dbReference type="InterPro" id="IPR027477">
    <property type="entry name" value="Succ_DH/fumarate_Rdtase_cat_sf"/>
</dbReference>
<evidence type="ECO:0000256" key="3">
    <source>
        <dbReference type="ARBA" id="ARBA00022827"/>
    </source>
</evidence>
<keyword evidence="7" id="KW-1185">Reference proteome</keyword>
<keyword evidence="6" id="KW-0614">Plasmid</keyword>
<dbReference type="SUPFAM" id="SSF51905">
    <property type="entry name" value="FAD/NAD(P)-binding domain"/>
    <property type="match status" value="1"/>
</dbReference>
<dbReference type="PROSITE" id="PS51318">
    <property type="entry name" value="TAT"/>
    <property type="match status" value="1"/>
</dbReference>
<name>Q5NWN6_AROAE</name>
<keyword evidence="2" id="KW-0285">Flavoprotein</keyword>
<evidence type="ECO:0000256" key="2">
    <source>
        <dbReference type="ARBA" id="ARBA00022630"/>
    </source>
</evidence>
<proteinExistence type="predicted"/>
<organism evidence="6 7">
    <name type="scientific">Aromatoleum aromaticum (strain DSM 19018 / LMG 30748 / EbN1)</name>
    <name type="common">Azoarcus sp. (strain EbN1)</name>
    <dbReference type="NCBI Taxonomy" id="76114"/>
    <lineage>
        <taxon>Bacteria</taxon>
        <taxon>Pseudomonadati</taxon>
        <taxon>Pseudomonadota</taxon>
        <taxon>Betaproteobacteria</taxon>
        <taxon>Rhodocyclales</taxon>
        <taxon>Rhodocyclaceae</taxon>
        <taxon>Aromatoleum</taxon>
    </lineage>
</organism>
<dbReference type="InterPro" id="IPR003953">
    <property type="entry name" value="FAD-dep_OxRdtase_2_FAD-bd"/>
</dbReference>
<feature type="domain" description="FAD-dependent oxidoreductase 2 FAD-binding" evidence="5">
    <location>
        <begin position="48"/>
        <end position="561"/>
    </location>
</feature>
<dbReference type="KEGG" id="eba:p2A2"/>
<dbReference type="InterPro" id="IPR006311">
    <property type="entry name" value="TAT_signal"/>
</dbReference>
<dbReference type="eggNOG" id="COG1053">
    <property type="taxonomic scope" value="Bacteria"/>
</dbReference>
<evidence type="ECO:0000313" key="7">
    <source>
        <dbReference type="Proteomes" id="UP000006552"/>
    </source>
</evidence>
<accession>Q5NWN6</accession>
<dbReference type="Pfam" id="PF00890">
    <property type="entry name" value="FAD_binding_2"/>
    <property type="match status" value="1"/>
</dbReference>
<gene>
    <name evidence="6" type="ORF">p2A2</name>
</gene>
<keyword evidence="3" id="KW-0274">FAD</keyword>
<reference evidence="6 7" key="1">
    <citation type="journal article" date="2005" name="Arch. Microbiol.">
        <title>The genome sequence of an anaerobic aromatic-degrading denitrifying bacterium, strain EbN1.</title>
        <authorList>
            <person name="Rabus R."/>
            <person name="Kube M."/>
            <person name="Heider J."/>
            <person name="Beck A."/>
            <person name="Heitmann K."/>
            <person name="Widdel F."/>
            <person name="Reinhardt R."/>
        </authorList>
    </citation>
    <scope>NUCLEOTIDE SEQUENCE [LARGE SCALE GENOMIC DNA]</scope>
    <source>
        <strain evidence="6 7">EbN1</strain>
        <plasmid evidence="7">Plasmid pAzo2</plasmid>
    </source>
</reference>
<dbReference type="PRINTS" id="PR00411">
    <property type="entry name" value="PNDRDTASEI"/>
</dbReference>
<dbReference type="Proteomes" id="UP000006552">
    <property type="component" value="Plasmid 2"/>
</dbReference>
<geneLocation type="plasmid" evidence="7">
    <name>pAzo2</name>
</geneLocation>
<keyword evidence="4" id="KW-0560">Oxidoreductase</keyword>
<dbReference type="GO" id="GO:0008202">
    <property type="term" value="P:steroid metabolic process"/>
    <property type="evidence" value="ECO:0007669"/>
    <property type="project" value="UniProtKB-ARBA"/>
</dbReference>
<dbReference type="InterPro" id="IPR036188">
    <property type="entry name" value="FAD/NAD-bd_sf"/>
</dbReference>
<comment type="cofactor">
    <cofactor evidence="1">
        <name>FAD</name>
        <dbReference type="ChEBI" id="CHEBI:57692"/>
    </cofactor>
</comment>
<dbReference type="PANTHER" id="PTHR43400:SF10">
    <property type="entry name" value="3-OXOSTEROID 1-DEHYDROGENASE"/>
    <property type="match status" value="1"/>
</dbReference>
<dbReference type="Gene3D" id="3.50.50.60">
    <property type="entry name" value="FAD/NAD(P)-binding domain"/>
    <property type="match status" value="1"/>
</dbReference>
<dbReference type="EMBL" id="CR555308">
    <property type="protein sequence ID" value="CAI10528.1"/>
    <property type="molecule type" value="Genomic_DNA"/>
</dbReference>
<dbReference type="HOGENOM" id="CLU_011398_4_2_4"/>
<evidence type="ECO:0000313" key="6">
    <source>
        <dbReference type="EMBL" id="CAI10528.1"/>
    </source>
</evidence>
<evidence type="ECO:0000256" key="4">
    <source>
        <dbReference type="ARBA" id="ARBA00023002"/>
    </source>
</evidence>
<evidence type="ECO:0000256" key="1">
    <source>
        <dbReference type="ARBA" id="ARBA00001974"/>
    </source>
</evidence>
<protein>
    <submittedName>
        <fullName evidence="6">Flavoprotein, possibly 3-ketosteroid dehydrogenase</fullName>
    </submittedName>
</protein>
<dbReference type="Gene3D" id="3.90.700.10">
    <property type="entry name" value="Succinate dehydrogenase/fumarate reductase flavoprotein, catalytic domain"/>
    <property type="match status" value="1"/>
</dbReference>
<dbReference type="AlphaFoldDB" id="Q5NWN6"/>
<sequence length="583" mass="62025">MTNTPPKRPTRREALIRGGLTIGGLAAWAVAPAAEGAQPAAKWDHEADVVCVGSGAAGCAAAVTAAAAGAKVIVIEKLPTTGGTTNKSAGIAWIPNNRFMSAQGLRDDKVDCLRYLARYSYPGEYDPNSPTLGLSTPAYRLLEAFYAHGAATVEHLEEMGAAHFQEYKMWHVNRLAPDYADHLPENCAPRGRALEPVDRSGTYVGGAGLAAQMAEWLRQRGVPILLEHAVTALVQEGGRVVGVEARTGERLVRIRARRAVIFGSGGYAHNPELVARHQPGLYGSCAMPGSTGDFIPIAGAMGASMGTLGTAWRTQVVLEEALQSRAIGLGAFVLPGDSMIVVNKYGRRVVNEKINYNDRTETHFVYDPVAKEYPNRFQFMVFDERTLDGFGGAFPLPTTRASDPFLIGGATLAELATNIQARMQKIGAHIGAYRLAPEFAATLEQAVARFNGYAAAGKDAEFERGLHDYDRDWHAVFSPMRQGTAQPPNPMPNVTMHPLSDQGPFYALILGPGALDTCGGPAINEQAQVLDCADRPILGLYGAGNCVASPSGRAYYGAGHTIGVALTFGHIAARHALAHGDTA</sequence>
<dbReference type="PANTHER" id="PTHR43400">
    <property type="entry name" value="FUMARATE REDUCTASE"/>
    <property type="match status" value="1"/>
</dbReference>